<dbReference type="GO" id="GO:1900079">
    <property type="term" value="P:regulation of arginine biosynthetic process"/>
    <property type="evidence" value="ECO:0007669"/>
    <property type="project" value="UniProtKB-UniRule"/>
</dbReference>
<evidence type="ECO:0000256" key="1">
    <source>
        <dbReference type="ARBA" id="ARBA00004496"/>
    </source>
</evidence>
<evidence type="ECO:0000256" key="4">
    <source>
        <dbReference type="ARBA" id="ARBA00021148"/>
    </source>
</evidence>
<evidence type="ECO:0000256" key="8">
    <source>
        <dbReference type="ARBA" id="ARBA00023163"/>
    </source>
</evidence>
<dbReference type="InterPro" id="IPR036390">
    <property type="entry name" value="WH_DNA-bd_sf"/>
</dbReference>
<evidence type="ECO:0000256" key="3">
    <source>
        <dbReference type="ARBA" id="ARBA00008316"/>
    </source>
</evidence>
<evidence type="ECO:0000313" key="12">
    <source>
        <dbReference type="EMBL" id="QEN04255.1"/>
    </source>
</evidence>
<dbReference type="InterPro" id="IPR036388">
    <property type="entry name" value="WH-like_DNA-bd_sf"/>
</dbReference>
<keyword evidence="9" id="KW-0055">Arginine biosynthesis</keyword>
<dbReference type="InterPro" id="IPR036251">
    <property type="entry name" value="Arg_repress_C_sf"/>
</dbReference>
<dbReference type="PRINTS" id="PR01467">
    <property type="entry name" value="ARGREPRESSOR"/>
</dbReference>
<keyword evidence="8 9" id="KW-0804">Transcription</keyword>
<evidence type="ECO:0000259" key="10">
    <source>
        <dbReference type="Pfam" id="PF01316"/>
    </source>
</evidence>
<evidence type="ECO:0000256" key="9">
    <source>
        <dbReference type="HAMAP-Rule" id="MF_00173"/>
    </source>
</evidence>
<gene>
    <name evidence="9" type="primary">argR</name>
    <name evidence="12" type="ORF">EW093_05925</name>
</gene>
<dbReference type="Pfam" id="PF01316">
    <property type="entry name" value="Arg_repressor"/>
    <property type="match status" value="1"/>
</dbReference>
<dbReference type="InterPro" id="IPR020900">
    <property type="entry name" value="Arg_repress_DNA-bd"/>
</dbReference>
<comment type="pathway">
    <text evidence="2 9">Amino-acid biosynthesis; L-arginine biosynthesis [regulation].</text>
</comment>
<dbReference type="KEGG" id="sper:EW093_05925"/>
<dbReference type="Pfam" id="PF02863">
    <property type="entry name" value="Arg_repressor_C"/>
    <property type="match status" value="1"/>
</dbReference>
<dbReference type="RefSeq" id="WP_149567503.1">
    <property type="nucleotide sequence ID" value="NZ_CP035807.1"/>
</dbReference>
<keyword evidence="7 9" id="KW-0238">DNA-binding</keyword>
<dbReference type="EMBL" id="CP035807">
    <property type="protein sequence ID" value="QEN04255.1"/>
    <property type="molecule type" value="Genomic_DNA"/>
</dbReference>
<dbReference type="SUPFAM" id="SSF46785">
    <property type="entry name" value="Winged helix' DNA-binding domain"/>
    <property type="match status" value="1"/>
</dbReference>
<dbReference type="Proteomes" id="UP000323824">
    <property type="component" value="Chromosome"/>
</dbReference>
<dbReference type="Gene3D" id="1.10.10.10">
    <property type="entry name" value="Winged helix-like DNA-binding domain superfamily/Winged helix DNA-binding domain"/>
    <property type="match status" value="1"/>
</dbReference>
<organism evidence="12 13">
    <name type="scientific">Thiospirochaeta perfilievii</name>
    <dbReference type="NCBI Taxonomy" id="252967"/>
    <lineage>
        <taxon>Bacteria</taxon>
        <taxon>Pseudomonadati</taxon>
        <taxon>Spirochaetota</taxon>
        <taxon>Spirochaetia</taxon>
        <taxon>Spirochaetales</taxon>
        <taxon>Spirochaetaceae</taxon>
        <taxon>Thiospirochaeta</taxon>
    </lineage>
</organism>
<dbReference type="OrthoDB" id="9807089at2"/>
<dbReference type="GO" id="GO:0051259">
    <property type="term" value="P:protein complex oligomerization"/>
    <property type="evidence" value="ECO:0007669"/>
    <property type="project" value="InterPro"/>
</dbReference>
<feature type="domain" description="Arginine repressor DNA-binding" evidence="10">
    <location>
        <begin position="3"/>
        <end position="67"/>
    </location>
</feature>
<evidence type="ECO:0000256" key="7">
    <source>
        <dbReference type="ARBA" id="ARBA00023125"/>
    </source>
</evidence>
<comment type="similarity">
    <text evidence="3 9">Belongs to the ArgR family.</text>
</comment>
<keyword evidence="13" id="KW-1185">Reference proteome</keyword>
<name>A0A5C1Q879_9SPIO</name>
<dbReference type="UniPathway" id="UPA00068"/>
<sequence length="156" mass="17177">MTSRHDRLKIIQGIIETNSITSQEQLLGILKDNNVNVTQATLSRDLKMLKVGKVSDGAKGYIYTLPSILNLKESEQQYINDFLRGFLSIAFSNNICVIKTLPGHANSTAAAIDNLLFDEVIGSIAGDDTIMVILSDEYPKEDFISSLNSKIEGLEL</sequence>
<evidence type="ECO:0000259" key="11">
    <source>
        <dbReference type="Pfam" id="PF02863"/>
    </source>
</evidence>
<dbReference type="InterPro" id="IPR020899">
    <property type="entry name" value="Arg_repress_C"/>
</dbReference>
<dbReference type="GO" id="GO:0003700">
    <property type="term" value="F:DNA-binding transcription factor activity"/>
    <property type="evidence" value="ECO:0007669"/>
    <property type="project" value="UniProtKB-UniRule"/>
</dbReference>
<dbReference type="InterPro" id="IPR001669">
    <property type="entry name" value="Arg_repress"/>
</dbReference>
<accession>A0A5C1Q879</accession>
<dbReference type="Gene3D" id="3.30.1360.40">
    <property type="match status" value="1"/>
</dbReference>
<dbReference type="GO" id="GO:0006526">
    <property type="term" value="P:L-arginine biosynthetic process"/>
    <property type="evidence" value="ECO:0007669"/>
    <property type="project" value="UniProtKB-UniPathway"/>
</dbReference>
<dbReference type="PANTHER" id="PTHR34471:SF1">
    <property type="entry name" value="ARGININE REPRESSOR"/>
    <property type="match status" value="1"/>
</dbReference>
<dbReference type="GO" id="GO:0034618">
    <property type="term" value="F:arginine binding"/>
    <property type="evidence" value="ECO:0007669"/>
    <property type="project" value="InterPro"/>
</dbReference>
<keyword evidence="5 9" id="KW-0963">Cytoplasm</keyword>
<evidence type="ECO:0000256" key="6">
    <source>
        <dbReference type="ARBA" id="ARBA00023015"/>
    </source>
</evidence>
<dbReference type="SUPFAM" id="SSF55252">
    <property type="entry name" value="C-terminal domain of arginine repressor"/>
    <property type="match status" value="1"/>
</dbReference>
<evidence type="ECO:0000313" key="13">
    <source>
        <dbReference type="Proteomes" id="UP000323824"/>
    </source>
</evidence>
<reference evidence="12 13" key="2">
    <citation type="submission" date="2019-09" db="EMBL/GenBank/DDBJ databases">
        <title>Complete Genome Sequence and Methylome Analysis of free living Spirochaetas.</title>
        <authorList>
            <person name="Leshcheva N."/>
            <person name="Mikheeva N."/>
        </authorList>
    </citation>
    <scope>NUCLEOTIDE SEQUENCE [LARGE SCALE GENOMIC DNA]</scope>
    <source>
        <strain evidence="12 13">P</strain>
    </source>
</reference>
<dbReference type="GO" id="GO:0005737">
    <property type="term" value="C:cytoplasm"/>
    <property type="evidence" value="ECO:0007669"/>
    <property type="project" value="UniProtKB-SubCell"/>
</dbReference>
<comment type="subcellular location">
    <subcellularLocation>
        <location evidence="1 9">Cytoplasm</location>
    </subcellularLocation>
</comment>
<comment type="function">
    <text evidence="9">Regulates arginine biosynthesis genes.</text>
</comment>
<keyword evidence="9" id="KW-0028">Amino-acid biosynthesis</keyword>
<evidence type="ECO:0000256" key="2">
    <source>
        <dbReference type="ARBA" id="ARBA00005040"/>
    </source>
</evidence>
<dbReference type="AlphaFoldDB" id="A0A5C1Q879"/>
<evidence type="ECO:0000256" key="5">
    <source>
        <dbReference type="ARBA" id="ARBA00022490"/>
    </source>
</evidence>
<protein>
    <recommendedName>
        <fullName evidence="4 9">Arginine repressor</fullName>
    </recommendedName>
</protein>
<reference evidence="12 13" key="1">
    <citation type="submission" date="2019-02" db="EMBL/GenBank/DDBJ databases">
        <authorList>
            <person name="Fomenkov A."/>
            <person name="Dubinina G."/>
            <person name="Grabovich M."/>
            <person name="Vincze T."/>
            <person name="Roberts R.J."/>
        </authorList>
    </citation>
    <scope>NUCLEOTIDE SEQUENCE [LARGE SCALE GENOMIC DNA]</scope>
    <source>
        <strain evidence="12 13">P</strain>
    </source>
</reference>
<dbReference type="GO" id="GO:0003677">
    <property type="term" value="F:DNA binding"/>
    <property type="evidence" value="ECO:0007669"/>
    <property type="project" value="UniProtKB-KW"/>
</dbReference>
<dbReference type="HAMAP" id="MF_00173">
    <property type="entry name" value="Arg_repressor"/>
    <property type="match status" value="1"/>
</dbReference>
<keyword evidence="9" id="KW-0678">Repressor</keyword>
<feature type="domain" description="Arginine repressor C-terminal" evidence="11">
    <location>
        <begin position="85"/>
        <end position="147"/>
    </location>
</feature>
<proteinExistence type="inferred from homology"/>
<keyword evidence="6 9" id="KW-0805">Transcription regulation</keyword>
<dbReference type="PANTHER" id="PTHR34471">
    <property type="entry name" value="ARGININE REPRESSOR"/>
    <property type="match status" value="1"/>
</dbReference>